<organism evidence="1 2">
    <name type="scientific">Neokomagataea tanensis</name>
    <dbReference type="NCBI Taxonomy" id="661191"/>
    <lineage>
        <taxon>Bacteria</taxon>
        <taxon>Pseudomonadati</taxon>
        <taxon>Pseudomonadota</taxon>
        <taxon>Alphaproteobacteria</taxon>
        <taxon>Acetobacterales</taxon>
        <taxon>Acetobacteraceae</taxon>
        <taxon>Neokomagataea</taxon>
    </lineage>
</organism>
<name>A0A4Y6V7H6_9PROT</name>
<sequence>MEGQSGDSGIPSLRDHVDVFLCSKEGRAYLGQVPGVSMSLIRSDQELADVLNFMVFQFGGESLQPNTKPYTAAEVHALRQHPVKVDDIMTYRAEILGRALPACQHSKTP</sequence>
<keyword evidence="2" id="KW-1185">Reference proteome</keyword>
<evidence type="ECO:0000313" key="1">
    <source>
        <dbReference type="EMBL" id="QDH25992.1"/>
    </source>
</evidence>
<evidence type="ECO:0000313" key="2">
    <source>
        <dbReference type="Proteomes" id="UP000317214"/>
    </source>
</evidence>
<dbReference type="EMBL" id="CP032485">
    <property type="protein sequence ID" value="QDH25992.1"/>
    <property type="molecule type" value="Genomic_DNA"/>
</dbReference>
<dbReference type="AlphaFoldDB" id="A0A4Y6V7H6"/>
<protein>
    <submittedName>
        <fullName evidence="1">Uncharacterized protein</fullName>
    </submittedName>
</protein>
<dbReference type="KEGG" id="ntn:D5366_10155"/>
<accession>A0A4Y6V7H6</accession>
<dbReference type="GO" id="GO:0020037">
    <property type="term" value="F:heme binding"/>
    <property type="evidence" value="ECO:0007669"/>
    <property type="project" value="InterPro"/>
</dbReference>
<reference evidence="1 2" key="1">
    <citation type="submission" date="2018-09" db="EMBL/GenBank/DDBJ databases">
        <title>The complete genome sequence of Neokomagataea tanensis NBRC 106556(T).</title>
        <authorList>
            <person name="Chua K.-O."/>
            <person name="See-Too W.-S."/>
            <person name="Hong K.-W."/>
            <person name="Yin W.-F."/>
            <person name="Chan K.-G."/>
        </authorList>
    </citation>
    <scope>NUCLEOTIDE SEQUENCE [LARGE SCALE GENOMIC DNA]</scope>
    <source>
        <strain evidence="2">AH13 \ NBRC 106556</strain>
    </source>
</reference>
<proteinExistence type="predicted"/>
<gene>
    <name evidence="1" type="ORF">D5366_10155</name>
</gene>
<dbReference type="Proteomes" id="UP000317214">
    <property type="component" value="Chromosome"/>
</dbReference>
<dbReference type="Gene3D" id="1.10.760.10">
    <property type="entry name" value="Cytochrome c-like domain"/>
    <property type="match status" value="1"/>
</dbReference>
<dbReference type="GO" id="GO:0009055">
    <property type="term" value="F:electron transfer activity"/>
    <property type="evidence" value="ECO:0007669"/>
    <property type="project" value="InterPro"/>
</dbReference>
<dbReference type="OrthoDB" id="9811281at2"/>
<dbReference type="InterPro" id="IPR036909">
    <property type="entry name" value="Cyt_c-like_dom_sf"/>
</dbReference>